<evidence type="ECO:0000313" key="8">
    <source>
        <dbReference type="EMBL" id="MDR6208296.1"/>
    </source>
</evidence>
<dbReference type="InterPro" id="IPR023561">
    <property type="entry name" value="Carbonic_anhydrase_a-class"/>
</dbReference>
<accession>A0ABD5CT34</accession>
<dbReference type="PROSITE" id="PS51144">
    <property type="entry name" value="ALPHA_CA_2"/>
    <property type="match status" value="1"/>
</dbReference>
<dbReference type="EC" id="4.2.1.1" evidence="2"/>
<protein>
    <recommendedName>
        <fullName evidence="2">carbonic anhydrase</fullName>
        <ecNumber evidence="2">4.2.1.1</ecNumber>
    </recommendedName>
</protein>
<evidence type="ECO:0000259" key="7">
    <source>
        <dbReference type="PROSITE" id="PS51144"/>
    </source>
</evidence>
<comment type="caution">
    <text evidence="8">The sequence shown here is derived from an EMBL/GenBank/DDBJ whole genome shotgun (WGS) entry which is preliminary data.</text>
</comment>
<comment type="catalytic activity">
    <reaction evidence="6">
        <text>hydrogencarbonate + H(+) = CO2 + H2O</text>
        <dbReference type="Rhea" id="RHEA:10748"/>
        <dbReference type="ChEBI" id="CHEBI:15377"/>
        <dbReference type="ChEBI" id="CHEBI:15378"/>
        <dbReference type="ChEBI" id="CHEBI:16526"/>
        <dbReference type="ChEBI" id="CHEBI:17544"/>
        <dbReference type="EC" id="4.2.1.1"/>
    </reaction>
</comment>
<name>A0ABD5CT34_9BURK</name>
<dbReference type="InterPro" id="IPR036398">
    <property type="entry name" value="CA_dom_sf"/>
</dbReference>
<keyword evidence="3" id="KW-0479">Metal-binding</keyword>
<dbReference type="GO" id="GO:0004089">
    <property type="term" value="F:carbonate dehydratase activity"/>
    <property type="evidence" value="ECO:0007669"/>
    <property type="project" value="UniProtKB-EC"/>
</dbReference>
<dbReference type="SMART" id="SM01057">
    <property type="entry name" value="Carb_anhydrase"/>
    <property type="match status" value="1"/>
</dbReference>
<dbReference type="Pfam" id="PF00194">
    <property type="entry name" value="Carb_anhydrase"/>
    <property type="match status" value="1"/>
</dbReference>
<sequence>MHLLNTGHAIEFVAPHGGGAASLGDERYESVQFHFHAPGEERFAGKASPLDMHIVHADASGKLLLIAVQFMPGHANPGLDAMLNQIPTRPGEEKVIDSVQIDRSALLPKKLSYYTYSGSLTTPPCSEGVIWIELKQPVSVSPRQLNAMRKLYSHNQRPVQPLNGREVLEVGP</sequence>
<feature type="domain" description="Alpha-carbonic anhydrase" evidence="7">
    <location>
        <begin position="1"/>
        <end position="171"/>
    </location>
</feature>
<dbReference type="GO" id="GO:0046872">
    <property type="term" value="F:metal ion binding"/>
    <property type="evidence" value="ECO:0007669"/>
    <property type="project" value="UniProtKB-KW"/>
</dbReference>
<keyword evidence="4" id="KW-0862">Zinc</keyword>
<dbReference type="SUPFAM" id="SSF51069">
    <property type="entry name" value="Carbonic anhydrase"/>
    <property type="match status" value="1"/>
</dbReference>
<proteinExistence type="inferred from homology"/>
<evidence type="ECO:0000256" key="2">
    <source>
        <dbReference type="ARBA" id="ARBA00012925"/>
    </source>
</evidence>
<dbReference type="Proteomes" id="UP001245184">
    <property type="component" value="Unassembled WGS sequence"/>
</dbReference>
<dbReference type="PANTHER" id="PTHR18952">
    <property type="entry name" value="CARBONIC ANHYDRASE"/>
    <property type="match status" value="1"/>
</dbReference>
<evidence type="ECO:0000256" key="5">
    <source>
        <dbReference type="ARBA" id="ARBA00023239"/>
    </source>
</evidence>
<evidence type="ECO:0000256" key="3">
    <source>
        <dbReference type="ARBA" id="ARBA00022723"/>
    </source>
</evidence>
<dbReference type="AlphaFoldDB" id="A0ABD5CT34"/>
<dbReference type="Gene3D" id="3.10.200.10">
    <property type="entry name" value="Alpha carbonic anhydrase"/>
    <property type="match status" value="1"/>
</dbReference>
<organism evidence="8 9">
    <name type="scientific">Paraburkholderia graminis</name>
    <dbReference type="NCBI Taxonomy" id="60548"/>
    <lineage>
        <taxon>Bacteria</taxon>
        <taxon>Pseudomonadati</taxon>
        <taxon>Pseudomonadota</taxon>
        <taxon>Betaproteobacteria</taxon>
        <taxon>Burkholderiales</taxon>
        <taxon>Burkholderiaceae</taxon>
        <taxon>Paraburkholderia</taxon>
    </lineage>
</organism>
<evidence type="ECO:0000256" key="1">
    <source>
        <dbReference type="ARBA" id="ARBA00010718"/>
    </source>
</evidence>
<dbReference type="EMBL" id="JAVIZN010000003">
    <property type="protein sequence ID" value="MDR6208296.1"/>
    <property type="molecule type" value="Genomic_DNA"/>
</dbReference>
<reference evidence="8 9" key="1">
    <citation type="submission" date="2023-08" db="EMBL/GenBank/DDBJ databases">
        <title>Genome sequencing of plant associated microbes to promote plant fitness in Sorghum bicolor and Oryza sativa.</title>
        <authorList>
            <person name="Coleman-Derr D."/>
        </authorList>
    </citation>
    <scope>NUCLEOTIDE SEQUENCE [LARGE SCALE GENOMIC DNA]</scope>
    <source>
        <strain evidence="8 9">SLBN-33</strain>
    </source>
</reference>
<dbReference type="InterPro" id="IPR001148">
    <property type="entry name" value="CA_dom"/>
</dbReference>
<keyword evidence="5" id="KW-0456">Lyase</keyword>
<evidence type="ECO:0000313" key="9">
    <source>
        <dbReference type="Proteomes" id="UP001245184"/>
    </source>
</evidence>
<dbReference type="PANTHER" id="PTHR18952:SF265">
    <property type="entry name" value="CARBONIC ANHYDRASE"/>
    <property type="match status" value="1"/>
</dbReference>
<gene>
    <name evidence="8" type="ORF">QF025_007097</name>
</gene>
<dbReference type="InterPro" id="IPR041891">
    <property type="entry name" value="Alpha_CA_prokaryot-like"/>
</dbReference>
<evidence type="ECO:0000256" key="4">
    <source>
        <dbReference type="ARBA" id="ARBA00022833"/>
    </source>
</evidence>
<comment type="similarity">
    <text evidence="1">Belongs to the alpha-carbonic anhydrase family.</text>
</comment>
<dbReference type="CDD" id="cd03124">
    <property type="entry name" value="alpha_CA_prokaryotic_like"/>
    <property type="match status" value="1"/>
</dbReference>
<evidence type="ECO:0000256" key="6">
    <source>
        <dbReference type="ARBA" id="ARBA00048348"/>
    </source>
</evidence>